<dbReference type="GO" id="GO:0005886">
    <property type="term" value="C:plasma membrane"/>
    <property type="evidence" value="ECO:0007669"/>
    <property type="project" value="UniProtKB-SubCell"/>
</dbReference>
<protein>
    <submittedName>
        <fullName evidence="8">Glutamate/gamma-aminobutyrate antiporter</fullName>
    </submittedName>
</protein>
<dbReference type="PANTHER" id="PTHR42770:SF15">
    <property type="entry name" value="GLUTAMATE_GAMMA-AMINOBUTYRATE ANTIPORTER-RELATED"/>
    <property type="match status" value="1"/>
</dbReference>
<accession>A9KD78</accession>
<feature type="transmembrane region" description="Helical" evidence="7">
    <location>
        <begin position="202"/>
        <end position="218"/>
    </location>
</feature>
<evidence type="ECO:0000256" key="6">
    <source>
        <dbReference type="ARBA" id="ARBA00023136"/>
    </source>
</evidence>
<evidence type="ECO:0000256" key="7">
    <source>
        <dbReference type="SAM" id="Phobius"/>
    </source>
</evidence>
<feature type="transmembrane region" description="Helical" evidence="7">
    <location>
        <begin position="98"/>
        <end position="118"/>
    </location>
</feature>
<evidence type="ECO:0000256" key="2">
    <source>
        <dbReference type="ARBA" id="ARBA00022448"/>
    </source>
</evidence>
<dbReference type="Gene3D" id="1.20.1740.10">
    <property type="entry name" value="Amino acid/polyamine transporter I"/>
    <property type="match status" value="1"/>
</dbReference>
<organism evidence="8 9">
    <name type="scientific">Coxiella burnetii (strain Dugway 5J108-111)</name>
    <dbReference type="NCBI Taxonomy" id="434922"/>
    <lineage>
        <taxon>Bacteria</taxon>
        <taxon>Pseudomonadati</taxon>
        <taxon>Pseudomonadota</taxon>
        <taxon>Gammaproteobacteria</taxon>
        <taxon>Legionellales</taxon>
        <taxon>Coxiellaceae</taxon>
        <taxon>Coxiella</taxon>
    </lineage>
</organism>
<evidence type="ECO:0000256" key="5">
    <source>
        <dbReference type="ARBA" id="ARBA00022989"/>
    </source>
</evidence>
<dbReference type="KEGG" id="cbd:CBUD_2121"/>
<evidence type="ECO:0000313" key="9">
    <source>
        <dbReference type="Proteomes" id="UP000008555"/>
    </source>
</evidence>
<dbReference type="RefSeq" id="WP_010958606.1">
    <property type="nucleotide sequence ID" value="NC_009727.1"/>
</dbReference>
<feature type="transmembrane region" description="Helical" evidence="7">
    <location>
        <begin position="364"/>
        <end position="388"/>
    </location>
</feature>
<keyword evidence="3" id="KW-1003">Cell membrane</keyword>
<dbReference type="GO" id="GO:0022857">
    <property type="term" value="F:transmembrane transporter activity"/>
    <property type="evidence" value="ECO:0007669"/>
    <property type="project" value="InterPro"/>
</dbReference>
<evidence type="ECO:0000256" key="1">
    <source>
        <dbReference type="ARBA" id="ARBA00004651"/>
    </source>
</evidence>
<feature type="transmembrane region" description="Helical" evidence="7">
    <location>
        <begin position="130"/>
        <end position="149"/>
    </location>
</feature>
<feature type="transmembrane region" description="Helical" evidence="7">
    <location>
        <begin position="408"/>
        <end position="430"/>
    </location>
</feature>
<dbReference type="PIRSF" id="PIRSF006060">
    <property type="entry name" value="AA_transporter"/>
    <property type="match status" value="1"/>
</dbReference>
<dbReference type="EMBL" id="CP000733">
    <property type="protein sequence ID" value="ABS77744.2"/>
    <property type="molecule type" value="Genomic_DNA"/>
</dbReference>
<evidence type="ECO:0000256" key="3">
    <source>
        <dbReference type="ARBA" id="ARBA00022475"/>
    </source>
</evidence>
<feature type="transmembrane region" description="Helical" evidence="7">
    <location>
        <begin position="239"/>
        <end position="261"/>
    </location>
</feature>
<name>A9KD78_COXBN</name>
<feature type="transmembrane region" description="Helical" evidence="7">
    <location>
        <begin position="44"/>
        <end position="65"/>
    </location>
</feature>
<keyword evidence="6 7" id="KW-0472">Membrane</keyword>
<dbReference type="Pfam" id="PF13520">
    <property type="entry name" value="AA_permease_2"/>
    <property type="match status" value="1"/>
</dbReference>
<keyword evidence="2" id="KW-0813">Transport</keyword>
<dbReference type="AlphaFoldDB" id="A9KD78"/>
<comment type="subcellular location">
    <subcellularLocation>
        <location evidence="1">Cell membrane</location>
        <topology evidence="1">Multi-pass membrane protein</topology>
    </subcellularLocation>
</comment>
<dbReference type="InterPro" id="IPR050367">
    <property type="entry name" value="APC_superfamily"/>
</dbReference>
<dbReference type="HOGENOM" id="CLU_020854_4_2_6"/>
<reference evidence="8 9" key="1">
    <citation type="journal article" date="2009" name="Infect. Immun.">
        <title>Comparative genomics reveal extensive transposon-mediated genomic plasticity and diversity among potential effector proteins within the genus Coxiella.</title>
        <authorList>
            <person name="Beare P.A."/>
            <person name="Unsworth N."/>
            <person name="Andoh M."/>
            <person name="Voth D.E."/>
            <person name="Omsland A."/>
            <person name="Gilk S.D."/>
            <person name="Williams K.P."/>
            <person name="Sobral B.W."/>
            <person name="Kupko J.J.III."/>
            <person name="Porcella S.F."/>
            <person name="Samuel J.E."/>
            <person name="Heinzen R.A."/>
        </authorList>
    </citation>
    <scope>NUCLEOTIDE SEQUENCE [LARGE SCALE GENOMIC DNA]</scope>
    <source>
        <strain evidence="8 9">Dugway 5J108-111</strain>
    </source>
</reference>
<proteinExistence type="predicted"/>
<evidence type="ECO:0000313" key="8">
    <source>
        <dbReference type="EMBL" id="ABS77744.2"/>
    </source>
</evidence>
<keyword evidence="5 7" id="KW-1133">Transmembrane helix</keyword>
<gene>
    <name evidence="8" type="ordered locus">CBUD_2121</name>
</gene>
<feature type="transmembrane region" description="Helical" evidence="7">
    <location>
        <begin position="338"/>
        <end position="358"/>
    </location>
</feature>
<feature type="transmembrane region" description="Helical" evidence="7">
    <location>
        <begin position="287"/>
        <end position="309"/>
    </location>
</feature>
<dbReference type="InterPro" id="IPR002293">
    <property type="entry name" value="AA/rel_permease1"/>
</dbReference>
<feature type="transmembrane region" description="Helical" evidence="7">
    <location>
        <begin position="161"/>
        <end position="182"/>
    </location>
</feature>
<keyword evidence="4 7" id="KW-0812">Transmembrane</keyword>
<sequence length="476" mass="52577">MINCVSMLNNSKKRVLSVFSLVMINVIAIDSLRNLPTNADNGLTILLFYLIAAAIFLVPSVLVTAELATHRPKTGGVYVWVREAFGPQWGFFTIWLQWIYNVFWYPTILSFIAVNIAYFFNPALAADKAFMLPMILGMFVLATIANSYGMTISSVVSSISAIVGTIIPMALIILLGAVWLWMKKPLAISLNWHNFIPHFSHIPNLAFLVVVFFSLMGIEMSAVHAEEVKNPERDYPRALYYSALIIVISAALSSTAIALIVPQQALNIVSGLDQAFALFLNAFHLKWLLPVTIFIIILGGFGSMAAWVIGPTKGLMVAAEDGSLPAWMSYRNKRGAPLGVLLMQVILVVFLCLLFLLIPSFNTSYWILSDLTAQLALIFYIPFFAAAIRLRFKTERKEKCFRIPGGNFGIWLVGCVGIIACITAILVGFIPPAGVKIYSVKIYEMILVGGLILFSLPPFVIYAIQKRKSSATTISQ</sequence>
<dbReference type="Proteomes" id="UP000008555">
    <property type="component" value="Chromosome"/>
</dbReference>
<feature type="transmembrane region" description="Helical" evidence="7">
    <location>
        <begin position="442"/>
        <end position="464"/>
    </location>
</feature>
<dbReference type="PANTHER" id="PTHR42770">
    <property type="entry name" value="AMINO ACID TRANSPORTER-RELATED"/>
    <property type="match status" value="1"/>
</dbReference>
<evidence type="ECO:0000256" key="4">
    <source>
        <dbReference type="ARBA" id="ARBA00022692"/>
    </source>
</evidence>